<sequence>MKILSPPLPRSEHGLSGHIVPFIGGFLLAIGIWDPSVFGLWGSFYFVGARAALAIVWYGVQLYTGASYMANMLRAIFGHYYTDIPNHIPASVGITSSGMLAFFLFWLLHFGFCFFRPYQLKKFFWFKGFIIFPAVFGLFIFCMVNTHGKIGGALPTATYTGGMGWFFMHAINSGMGNSATLITNQPDIARWSKTKLGATTATIVQPVAVTVSATFGILATAAINNAWGLSLWNPWDLLDAIMDRYWSGGARFAIFLCALTWTASILGTNIAANMIPFGADSAMLWPRYIDMKRGFFIVEFLGFAICPWKILASAATFTTFLSGYGLFMASVVAIMVADYFFINNGNVFVPFLYDPSKTNPHYYYHRGWNVQALIAYIVGIALPFPGFCWSLGATGVSPGGQHMFEMGWILSFFTSLAVYTALCKIWPTKTQKLIKEQGLGWEVIGKIQEDIERELTGEEGVAEAVEVGDQEEDPNKGTKDITVAEKAF</sequence>
<dbReference type="GO" id="GO:0005886">
    <property type="term" value="C:plasma membrane"/>
    <property type="evidence" value="ECO:0007669"/>
    <property type="project" value="TreeGrafter"/>
</dbReference>
<evidence type="ECO:0000256" key="3">
    <source>
        <dbReference type="ARBA" id="ARBA00022692"/>
    </source>
</evidence>
<evidence type="ECO:0000256" key="2">
    <source>
        <dbReference type="ARBA" id="ARBA00008974"/>
    </source>
</evidence>
<dbReference type="PANTHER" id="PTHR30618">
    <property type="entry name" value="NCS1 FAMILY PURINE/PYRIMIDINE TRANSPORTER"/>
    <property type="match status" value="1"/>
</dbReference>
<evidence type="ECO:0000256" key="7">
    <source>
        <dbReference type="SAM" id="Phobius"/>
    </source>
</evidence>
<name>A0A0G2EKL3_PHACM</name>
<gene>
    <name evidence="8" type="ORF">UCRPC4_g03064</name>
</gene>
<feature type="transmembrane region" description="Helical" evidence="7">
    <location>
        <begin position="406"/>
        <end position="426"/>
    </location>
</feature>
<feature type="transmembrane region" description="Helical" evidence="7">
    <location>
        <begin position="166"/>
        <end position="184"/>
    </location>
</feature>
<evidence type="ECO:0000256" key="6">
    <source>
        <dbReference type="SAM" id="MobiDB-lite"/>
    </source>
</evidence>
<dbReference type="InterPro" id="IPR045225">
    <property type="entry name" value="Uracil/uridine/allantoin_perm"/>
</dbReference>
<dbReference type="GO" id="GO:0015205">
    <property type="term" value="F:nucleobase transmembrane transporter activity"/>
    <property type="evidence" value="ECO:0007669"/>
    <property type="project" value="TreeGrafter"/>
</dbReference>
<dbReference type="InterPro" id="IPR001248">
    <property type="entry name" value="Pur-cyt_permease"/>
</dbReference>
<keyword evidence="9" id="KW-1185">Reference proteome</keyword>
<comment type="similarity">
    <text evidence="2">Belongs to the purine-cytosine permease (2.A.39) family.</text>
</comment>
<feature type="transmembrane region" description="Helical" evidence="7">
    <location>
        <begin position="124"/>
        <end position="146"/>
    </location>
</feature>
<accession>A0A0G2EKL3</accession>
<feature type="transmembrane region" description="Helical" evidence="7">
    <location>
        <begin position="15"/>
        <end position="33"/>
    </location>
</feature>
<feature type="transmembrane region" description="Helical" evidence="7">
    <location>
        <begin position="88"/>
        <end position="112"/>
    </location>
</feature>
<dbReference type="AlphaFoldDB" id="A0A0G2EKL3"/>
<reference evidence="8 9" key="1">
    <citation type="submission" date="2015-05" db="EMBL/GenBank/DDBJ databases">
        <title>Distinctive expansion of gene families associated with plant cell wall degradation and secondary metabolism in the genomes of grapevine trunk pathogens.</title>
        <authorList>
            <person name="Lawrence D.P."/>
            <person name="Travadon R."/>
            <person name="Rolshausen P.E."/>
            <person name="Baumgartner K."/>
        </authorList>
    </citation>
    <scope>NUCLEOTIDE SEQUENCE [LARGE SCALE GENOMIC DNA]</scope>
    <source>
        <strain evidence="8">UCRPC4</strain>
    </source>
</reference>
<feature type="transmembrane region" description="Helical" evidence="7">
    <location>
        <begin position="252"/>
        <end position="275"/>
    </location>
</feature>
<feature type="region of interest" description="Disordered" evidence="6">
    <location>
        <begin position="465"/>
        <end position="488"/>
    </location>
</feature>
<feature type="transmembrane region" description="Helical" evidence="7">
    <location>
        <begin position="296"/>
        <end position="321"/>
    </location>
</feature>
<keyword evidence="4 7" id="KW-1133">Transmembrane helix</keyword>
<feature type="transmembrane region" description="Helical" evidence="7">
    <location>
        <begin position="373"/>
        <end position="394"/>
    </location>
</feature>
<feature type="transmembrane region" description="Helical" evidence="7">
    <location>
        <begin position="40"/>
        <end position="60"/>
    </location>
</feature>
<feature type="transmembrane region" description="Helical" evidence="7">
    <location>
        <begin position="196"/>
        <end position="223"/>
    </location>
</feature>
<dbReference type="Gene3D" id="1.10.4160.10">
    <property type="entry name" value="Hydantoin permease"/>
    <property type="match status" value="1"/>
</dbReference>
<proteinExistence type="inferred from homology"/>
<protein>
    <submittedName>
        <fullName evidence="8">Putative allantoin transport</fullName>
    </submittedName>
</protein>
<dbReference type="EMBL" id="LCWF01000072">
    <property type="protein sequence ID" value="KKY22864.1"/>
    <property type="molecule type" value="Genomic_DNA"/>
</dbReference>
<dbReference type="Proteomes" id="UP000053317">
    <property type="component" value="Unassembled WGS sequence"/>
</dbReference>
<feature type="compositionally biased region" description="Basic and acidic residues" evidence="6">
    <location>
        <begin position="473"/>
        <end position="488"/>
    </location>
</feature>
<evidence type="ECO:0000256" key="4">
    <source>
        <dbReference type="ARBA" id="ARBA00022989"/>
    </source>
</evidence>
<evidence type="ECO:0000256" key="1">
    <source>
        <dbReference type="ARBA" id="ARBA00004141"/>
    </source>
</evidence>
<keyword evidence="3 7" id="KW-0812">Transmembrane</keyword>
<dbReference type="PANTHER" id="PTHR30618:SF0">
    <property type="entry name" value="PURINE-URACIL PERMEASE NCS1"/>
    <property type="match status" value="1"/>
</dbReference>
<reference evidence="8 9" key="2">
    <citation type="submission" date="2015-05" db="EMBL/GenBank/DDBJ databases">
        <authorList>
            <person name="Morales-Cruz A."/>
            <person name="Amrine K.C."/>
            <person name="Cantu D."/>
        </authorList>
    </citation>
    <scope>NUCLEOTIDE SEQUENCE [LARGE SCALE GENOMIC DNA]</scope>
    <source>
        <strain evidence="8">UCRPC4</strain>
    </source>
</reference>
<comment type="subcellular location">
    <subcellularLocation>
        <location evidence="1">Membrane</location>
        <topology evidence="1">Multi-pass membrane protein</topology>
    </subcellularLocation>
</comment>
<evidence type="ECO:0000256" key="5">
    <source>
        <dbReference type="ARBA" id="ARBA00023136"/>
    </source>
</evidence>
<evidence type="ECO:0000313" key="9">
    <source>
        <dbReference type="Proteomes" id="UP000053317"/>
    </source>
</evidence>
<dbReference type="OrthoDB" id="2018619at2759"/>
<dbReference type="Pfam" id="PF02133">
    <property type="entry name" value="Transp_cyt_pur"/>
    <property type="match status" value="1"/>
</dbReference>
<comment type="caution">
    <text evidence="8">The sequence shown here is derived from an EMBL/GenBank/DDBJ whole genome shotgun (WGS) entry which is preliminary data.</text>
</comment>
<organism evidence="8 9">
    <name type="scientific">Phaeomoniella chlamydospora</name>
    <name type="common">Phaeoacremonium chlamydosporum</name>
    <dbReference type="NCBI Taxonomy" id="158046"/>
    <lineage>
        <taxon>Eukaryota</taxon>
        <taxon>Fungi</taxon>
        <taxon>Dikarya</taxon>
        <taxon>Ascomycota</taxon>
        <taxon>Pezizomycotina</taxon>
        <taxon>Eurotiomycetes</taxon>
        <taxon>Chaetothyriomycetidae</taxon>
        <taxon>Phaeomoniellales</taxon>
        <taxon>Phaeomoniellaceae</taxon>
        <taxon>Phaeomoniella</taxon>
    </lineage>
</organism>
<evidence type="ECO:0000313" key="8">
    <source>
        <dbReference type="EMBL" id="KKY22864.1"/>
    </source>
</evidence>
<keyword evidence="5 7" id="KW-0472">Membrane</keyword>
<feature type="transmembrane region" description="Helical" evidence="7">
    <location>
        <begin position="327"/>
        <end position="353"/>
    </location>
</feature>